<keyword evidence="2" id="KW-1185">Reference proteome</keyword>
<dbReference type="Proteomes" id="UP000499080">
    <property type="component" value="Unassembled WGS sequence"/>
</dbReference>
<dbReference type="EMBL" id="BGPR01003769">
    <property type="protein sequence ID" value="GBM92170.1"/>
    <property type="molecule type" value="Genomic_DNA"/>
</dbReference>
<organism evidence="1 2">
    <name type="scientific">Araneus ventricosus</name>
    <name type="common">Orbweaver spider</name>
    <name type="synonym">Epeira ventricosa</name>
    <dbReference type="NCBI Taxonomy" id="182803"/>
    <lineage>
        <taxon>Eukaryota</taxon>
        <taxon>Metazoa</taxon>
        <taxon>Ecdysozoa</taxon>
        <taxon>Arthropoda</taxon>
        <taxon>Chelicerata</taxon>
        <taxon>Arachnida</taxon>
        <taxon>Araneae</taxon>
        <taxon>Araneomorphae</taxon>
        <taxon>Entelegynae</taxon>
        <taxon>Araneoidea</taxon>
        <taxon>Araneidae</taxon>
        <taxon>Araneus</taxon>
    </lineage>
</organism>
<protein>
    <submittedName>
        <fullName evidence="1">Uncharacterized protein</fullName>
    </submittedName>
</protein>
<proteinExistence type="predicted"/>
<evidence type="ECO:0000313" key="2">
    <source>
        <dbReference type="Proteomes" id="UP000499080"/>
    </source>
</evidence>
<comment type="caution">
    <text evidence="1">The sequence shown here is derived from an EMBL/GenBank/DDBJ whole genome shotgun (WGS) entry which is preliminary data.</text>
</comment>
<evidence type="ECO:0000313" key="1">
    <source>
        <dbReference type="EMBL" id="GBM92170.1"/>
    </source>
</evidence>
<sequence length="130" mass="14548">MPTVVAYAKFFLNATDLHNFFIPFGKHSRILSPAKVITAGIMIALPGIDMPRSISTSLSVSSALDLKGASTTRKFDLSPITSETISRIRIQIRFIYQIRNERLSLGFLQESITGRWLLHLGVRPDSRMVD</sequence>
<reference evidence="1 2" key="1">
    <citation type="journal article" date="2019" name="Sci. Rep.">
        <title>Orb-weaving spider Araneus ventricosus genome elucidates the spidroin gene catalogue.</title>
        <authorList>
            <person name="Kono N."/>
            <person name="Nakamura H."/>
            <person name="Ohtoshi R."/>
            <person name="Moran D.A.P."/>
            <person name="Shinohara A."/>
            <person name="Yoshida Y."/>
            <person name="Fujiwara M."/>
            <person name="Mori M."/>
            <person name="Tomita M."/>
            <person name="Arakawa K."/>
        </authorList>
    </citation>
    <scope>NUCLEOTIDE SEQUENCE [LARGE SCALE GENOMIC DNA]</scope>
</reference>
<name>A0A4Y2JQ63_ARAVE</name>
<accession>A0A4Y2JQ63</accession>
<dbReference type="AlphaFoldDB" id="A0A4Y2JQ63"/>
<gene>
    <name evidence="1" type="ORF">AVEN_226580_1</name>
</gene>